<evidence type="ECO:0000313" key="3">
    <source>
        <dbReference type="Proteomes" id="UP000030428"/>
    </source>
</evidence>
<keyword evidence="3" id="KW-1185">Reference proteome</keyword>
<sequence length="208" mass="23853">MNIYVESNFVLEFALRQAQFQSCENIITLCESGRACLVLPAFCLAEPFDTLVRRTKDRKELKKKLDIEFNQLSRTALYTNQLDSLREVSQILIQSSLEEEQRLHQALLKILKVCEVIQIVPSILTLAADYRLAPFELDIQDAIVYASIVHHLSISKLASRKCFINRNSRDFNKPDIQAILDSHACKMLFNFDKGYNYILSTMSLSTAN</sequence>
<dbReference type="Proteomes" id="UP000030428">
    <property type="component" value="Unassembled WGS sequence"/>
</dbReference>
<comment type="caution">
    <text evidence="2">The sequence shown here is derived from an EMBL/GenBank/DDBJ whole genome shotgun (WGS) entry which is preliminary data.</text>
</comment>
<reference evidence="2 3" key="1">
    <citation type="journal article" date="2016" name="Front. Microbiol.">
        <title>Single-Cell (Meta-)Genomics of a Dimorphic Candidatus Thiomargarita nelsonii Reveals Genomic Plasticity.</title>
        <authorList>
            <person name="Flood B.E."/>
            <person name="Fliss P."/>
            <person name="Jones D.S."/>
            <person name="Dick G.J."/>
            <person name="Jain S."/>
            <person name="Kaster A.K."/>
            <person name="Winkel M."/>
            <person name="Mussmann M."/>
            <person name="Bailey J."/>
        </authorList>
    </citation>
    <scope>NUCLEOTIDE SEQUENCE [LARGE SCALE GENOMIC DNA]</scope>
    <source>
        <strain evidence="2">Hydrate Ridge</strain>
    </source>
</reference>
<dbReference type="InterPro" id="IPR032557">
    <property type="entry name" value="DUF4935"/>
</dbReference>
<protein>
    <recommendedName>
        <fullName evidence="1">DUF4935 domain-containing protein</fullName>
    </recommendedName>
</protein>
<name>A0A0A6P6B4_9GAMM</name>
<accession>A0A0A6P6B4</accession>
<gene>
    <name evidence="2" type="ORF">PN36_23165</name>
</gene>
<evidence type="ECO:0000259" key="1">
    <source>
        <dbReference type="Pfam" id="PF16289"/>
    </source>
</evidence>
<proteinExistence type="predicted"/>
<dbReference type="Pfam" id="PF16289">
    <property type="entry name" value="PIN_12"/>
    <property type="match status" value="1"/>
</dbReference>
<feature type="domain" description="DUF4935" evidence="1">
    <location>
        <begin position="3"/>
        <end position="171"/>
    </location>
</feature>
<organism evidence="2 3">
    <name type="scientific">Candidatus Thiomargarita nelsonii</name>
    <dbReference type="NCBI Taxonomy" id="1003181"/>
    <lineage>
        <taxon>Bacteria</taxon>
        <taxon>Pseudomonadati</taxon>
        <taxon>Pseudomonadota</taxon>
        <taxon>Gammaproteobacteria</taxon>
        <taxon>Thiotrichales</taxon>
        <taxon>Thiotrichaceae</taxon>
        <taxon>Thiomargarita</taxon>
    </lineage>
</organism>
<dbReference type="EMBL" id="JSZA02000112">
    <property type="protein sequence ID" value="KHD05942.1"/>
    <property type="molecule type" value="Genomic_DNA"/>
</dbReference>
<evidence type="ECO:0000313" key="2">
    <source>
        <dbReference type="EMBL" id="KHD05942.1"/>
    </source>
</evidence>
<dbReference type="AlphaFoldDB" id="A0A0A6P6B4"/>